<dbReference type="InParanoid" id="A0A200QB50"/>
<keyword evidence="4" id="KW-0413">Isomerase</keyword>
<dbReference type="EMBL" id="MVGT01002446">
    <property type="protein sequence ID" value="OVA07683.1"/>
    <property type="molecule type" value="Genomic_DNA"/>
</dbReference>
<comment type="catalytic activity">
    <reaction evidence="1">
        <text>[protein]-peptidylproline (omega=180) = [protein]-peptidylproline (omega=0)</text>
        <dbReference type="Rhea" id="RHEA:16237"/>
        <dbReference type="Rhea" id="RHEA-COMP:10747"/>
        <dbReference type="Rhea" id="RHEA-COMP:10748"/>
        <dbReference type="ChEBI" id="CHEBI:83833"/>
        <dbReference type="ChEBI" id="CHEBI:83834"/>
        <dbReference type="EC" id="5.2.1.8"/>
    </reaction>
</comment>
<dbReference type="Proteomes" id="UP000195402">
    <property type="component" value="Unassembled WGS sequence"/>
</dbReference>
<evidence type="ECO:0000256" key="4">
    <source>
        <dbReference type="ARBA" id="ARBA00023235"/>
    </source>
</evidence>
<reference evidence="6 7" key="1">
    <citation type="journal article" date="2017" name="Mol. Plant">
        <title>The Genome of Medicinal Plant Macleaya cordata Provides New Insights into Benzylisoquinoline Alkaloids Metabolism.</title>
        <authorList>
            <person name="Liu X."/>
            <person name="Liu Y."/>
            <person name="Huang P."/>
            <person name="Ma Y."/>
            <person name="Qing Z."/>
            <person name="Tang Q."/>
            <person name="Cao H."/>
            <person name="Cheng P."/>
            <person name="Zheng Y."/>
            <person name="Yuan Z."/>
            <person name="Zhou Y."/>
            <person name="Liu J."/>
            <person name="Tang Z."/>
            <person name="Zhuo Y."/>
            <person name="Zhang Y."/>
            <person name="Yu L."/>
            <person name="Huang J."/>
            <person name="Yang P."/>
            <person name="Peng Q."/>
            <person name="Zhang J."/>
            <person name="Jiang W."/>
            <person name="Zhang Z."/>
            <person name="Lin K."/>
            <person name="Ro D.K."/>
            <person name="Chen X."/>
            <person name="Xiong X."/>
            <person name="Shang Y."/>
            <person name="Huang S."/>
            <person name="Zeng J."/>
        </authorList>
    </citation>
    <scope>NUCLEOTIDE SEQUENCE [LARGE SCALE GENOMIC DNA]</scope>
    <source>
        <strain evidence="7">cv. BLH2017</strain>
        <tissue evidence="6">Root</tissue>
    </source>
</reference>
<dbReference type="PANTHER" id="PTHR43811:SF19">
    <property type="entry name" value="39 KDA FK506-BINDING NUCLEAR PROTEIN"/>
    <property type="match status" value="1"/>
</dbReference>
<keyword evidence="7" id="KW-1185">Reference proteome</keyword>
<evidence type="ECO:0000313" key="6">
    <source>
        <dbReference type="EMBL" id="OVA07683.1"/>
    </source>
</evidence>
<accession>A0A200QB50</accession>
<dbReference type="Pfam" id="PF17800">
    <property type="entry name" value="NPL"/>
    <property type="match status" value="1"/>
</dbReference>
<dbReference type="AlphaFoldDB" id="A0A200QB50"/>
<dbReference type="Gene3D" id="2.60.120.340">
    <property type="entry name" value="Nucleoplasmin core domain"/>
    <property type="match status" value="1"/>
</dbReference>
<name>A0A200QB50_MACCD</name>
<evidence type="ECO:0000256" key="3">
    <source>
        <dbReference type="ARBA" id="ARBA00023110"/>
    </source>
</evidence>
<evidence type="ECO:0000313" key="7">
    <source>
        <dbReference type="Proteomes" id="UP000195402"/>
    </source>
</evidence>
<sequence length="126" mass="14257">MTFWGMEVFPWENVTLYSDRSKGRLHISRATLAIGHCAQRCVVLCSVGGKPPIILCSLRPETNESCPLDLEFKEDDDVLFSVHGPQSVHLTGFYREKCRSKDVSSSIILKRVIKLQNTEGEETEED</sequence>
<proteinExistence type="predicted"/>
<dbReference type="OrthoDB" id="1902587at2759"/>
<evidence type="ECO:0000256" key="1">
    <source>
        <dbReference type="ARBA" id="ARBA00000971"/>
    </source>
</evidence>
<dbReference type="InterPro" id="IPR041232">
    <property type="entry name" value="NPL"/>
</dbReference>
<feature type="domain" description="Nucleoplasmin-like" evidence="5">
    <location>
        <begin position="3"/>
        <end position="94"/>
    </location>
</feature>
<dbReference type="PANTHER" id="PTHR43811">
    <property type="entry name" value="FKBP-TYPE PEPTIDYL-PROLYL CIS-TRANS ISOMERASE FKPA"/>
    <property type="match status" value="1"/>
</dbReference>
<dbReference type="OMA" id="ETNESCP"/>
<gene>
    <name evidence="6" type="ORF">BVC80_1827g40</name>
</gene>
<dbReference type="STRING" id="56857.A0A200QB50"/>
<evidence type="ECO:0000259" key="5">
    <source>
        <dbReference type="Pfam" id="PF17800"/>
    </source>
</evidence>
<organism evidence="6 7">
    <name type="scientific">Macleaya cordata</name>
    <name type="common">Five-seeded plume-poppy</name>
    <name type="synonym">Bocconia cordata</name>
    <dbReference type="NCBI Taxonomy" id="56857"/>
    <lineage>
        <taxon>Eukaryota</taxon>
        <taxon>Viridiplantae</taxon>
        <taxon>Streptophyta</taxon>
        <taxon>Embryophyta</taxon>
        <taxon>Tracheophyta</taxon>
        <taxon>Spermatophyta</taxon>
        <taxon>Magnoliopsida</taxon>
        <taxon>Ranunculales</taxon>
        <taxon>Papaveraceae</taxon>
        <taxon>Papaveroideae</taxon>
        <taxon>Macleaya</taxon>
    </lineage>
</organism>
<dbReference type="GO" id="GO:0003755">
    <property type="term" value="F:peptidyl-prolyl cis-trans isomerase activity"/>
    <property type="evidence" value="ECO:0007669"/>
    <property type="project" value="UniProtKB-KW"/>
</dbReference>
<comment type="caution">
    <text evidence="6">The sequence shown here is derived from an EMBL/GenBank/DDBJ whole genome shotgun (WGS) entry which is preliminary data.</text>
</comment>
<evidence type="ECO:0000256" key="2">
    <source>
        <dbReference type="ARBA" id="ARBA00013194"/>
    </source>
</evidence>
<protein>
    <recommendedName>
        <fullName evidence="2">peptidylprolyl isomerase</fullName>
        <ecNumber evidence="2">5.2.1.8</ecNumber>
    </recommendedName>
</protein>
<dbReference type="EC" id="5.2.1.8" evidence="2"/>
<keyword evidence="3" id="KW-0697">Rotamase</keyword>